<comment type="similarity">
    <text evidence="2 9">Belongs to the cytochrome P450 family.</text>
</comment>
<dbReference type="FunFam" id="1.10.630.10:FF:000047">
    <property type="entry name" value="Cytochrome P450 monooxygenase"/>
    <property type="match status" value="1"/>
</dbReference>
<dbReference type="InterPro" id="IPR036396">
    <property type="entry name" value="Cyt_P450_sf"/>
</dbReference>
<comment type="cofactor">
    <cofactor evidence="1 8">
        <name>heme</name>
        <dbReference type="ChEBI" id="CHEBI:30413"/>
    </cofactor>
</comment>
<keyword evidence="7 9" id="KW-0503">Monooxygenase</keyword>
<gene>
    <name evidence="11" type="ORF">N7493_005673</name>
</gene>
<keyword evidence="3 8" id="KW-0349">Heme</keyword>
<evidence type="ECO:0000256" key="7">
    <source>
        <dbReference type="ARBA" id="ARBA00023033"/>
    </source>
</evidence>
<keyword evidence="6 8" id="KW-0408">Iron</keyword>
<dbReference type="PRINTS" id="PR00463">
    <property type="entry name" value="EP450I"/>
</dbReference>
<dbReference type="AlphaFoldDB" id="A0AAD6HNE8"/>
<evidence type="ECO:0000256" key="1">
    <source>
        <dbReference type="ARBA" id="ARBA00001971"/>
    </source>
</evidence>
<dbReference type="EMBL" id="JAQJAN010000006">
    <property type="protein sequence ID" value="KAJ5727853.1"/>
    <property type="molecule type" value="Genomic_DNA"/>
</dbReference>
<sequence length="494" mass="56786">MTGSINVKSALGAAISTIIIYVVTKIIYNVYFHPLSRFPGPTSHAISRIPYFRRAIRGTLPFDMLELHEKYGDIVRIAPDELAFSHPDAWKDIFGHKNGEPEMAKATWFYQPIDEPLHIVNEDIDQHRKLRRQMAHGFSDKSMRAQEPMIRKYVDLLLQKLREGCKDGSMVMSDWYNFTTFDIIGDLAFGEPFGCLEGCNYNEWISGIFQGAHLGSILQALSFVPLLKTALLALVPAFMKEAHQRHKDLTRAKMLRRIDVTEERLDLIEGLLKKRDELNLGVEKLVSNAEILIIGGSETTASLLSGVTFLLLTNPEAYQKLKDEVHSTFPSQEEINLINVTKLPYMLACLDEAMRMYPPIANGLPRVCPKGGSRVLGQYLPENTNVSIHQWALYRRAKYFKDPNTYRPERFLWNPEFVNDCRDVFQPFHFGPRNCLGRNLAYSEMRLILALIVFNFDMKISKESQDWMNQRNFLMWEKGPLKVHLTPRENQAQS</sequence>
<accession>A0AAD6HNE8</accession>
<evidence type="ECO:0000256" key="5">
    <source>
        <dbReference type="ARBA" id="ARBA00023002"/>
    </source>
</evidence>
<dbReference type="InterPro" id="IPR001128">
    <property type="entry name" value="Cyt_P450"/>
</dbReference>
<evidence type="ECO:0000256" key="6">
    <source>
        <dbReference type="ARBA" id="ARBA00023004"/>
    </source>
</evidence>
<keyword evidence="10" id="KW-0472">Membrane</keyword>
<dbReference type="Gene3D" id="1.10.630.10">
    <property type="entry name" value="Cytochrome P450"/>
    <property type="match status" value="1"/>
</dbReference>
<reference evidence="11" key="2">
    <citation type="submission" date="2023-01" db="EMBL/GenBank/DDBJ databases">
        <authorList>
            <person name="Petersen C."/>
        </authorList>
    </citation>
    <scope>NUCLEOTIDE SEQUENCE</scope>
    <source>
        <strain evidence="11">IBT 17514</strain>
    </source>
</reference>
<evidence type="ECO:0000256" key="8">
    <source>
        <dbReference type="PIRSR" id="PIRSR602401-1"/>
    </source>
</evidence>
<dbReference type="GO" id="GO:0004497">
    <property type="term" value="F:monooxygenase activity"/>
    <property type="evidence" value="ECO:0007669"/>
    <property type="project" value="UniProtKB-KW"/>
</dbReference>
<feature type="binding site" description="axial binding residue" evidence="8">
    <location>
        <position position="435"/>
    </location>
    <ligand>
        <name>heme</name>
        <dbReference type="ChEBI" id="CHEBI:30413"/>
    </ligand>
    <ligandPart>
        <name>Fe</name>
        <dbReference type="ChEBI" id="CHEBI:18248"/>
    </ligandPart>
</feature>
<evidence type="ECO:0000256" key="3">
    <source>
        <dbReference type="ARBA" id="ARBA00022617"/>
    </source>
</evidence>
<keyword evidence="12" id="KW-1185">Reference proteome</keyword>
<dbReference type="InterPro" id="IPR050121">
    <property type="entry name" value="Cytochrome_P450_monoxygenase"/>
</dbReference>
<dbReference type="SUPFAM" id="SSF48264">
    <property type="entry name" value="Cytochrome P450"/>
    <property type="match status" value="1"/>
</dbReference>
<dbReference type="PROSITE" id="PS00086">
    <property type="entry name" value="CYTOCHROME_P450"/>
    <property type="match status" value="1"/>
</dbReference>
<evidence type="ECO:0000256" key="2">
    <source>
        <dbReference type="ARBA" id="ARBA00010617"/>
    </source>
</evidence>
<keyword evidence="10" id="KW-1133">Transmembrane helix</keyword>
<organism evidence="11 12">
    <name type="scientific">Penicillium malachiteum</name>
    <dbReference type="NCBI Taxonomy" id="1324776"/>
    <lineage>
        <taxon>Eukaryota</taxon>
        <taxon>Fungi</taxon>
        <taxon>Dikarya</taxon>
        <taxon>Ascomycota</taxon>
        <taxon>Pezizomycotina</taxon>
        <taxon>Eurotiomycetes</taxon>
        <taxon>Eurotiomycetidae</taxon>
        <taxon>Eurotiales</taxon>
        <taxon>Aspergillaceae</taxon>
        <taxon>Penicillium</taxon>
    </lineage>
</organism>
<name>A0AAD6HNE8_9EURO</name>
<evidence type="ECO:0000256" key="10">
    <source>
        <dbReference type="SAM" id="Phobius"/>
    </source>
</evidence>
<keyword evidence="10" id="KW-0812">Transmembrane</keyword>
<dbReference type="GO" id="GO:0043386">
    <property type="term" value="P:mycotoxin biosynthetic process"/>
    <property type="evidence" value="ECO:0007669"/>
    <property type="project" value="UniProtKB-ARBA"/>
</dbReference>
<evidence type="ECO:0000313" key="12">
    <source>
        <dbReference type="Proteomes" id="UP001215712"/>
    </source>
</evidence>
<dbReference type="InterPro" id="IPR017972">
    <property type="entry name" value="Cyt_P450_CS"/>
</dbReference>
<evidence type="ECO:0000256" key="9">
    <source>
        <dbReference type="RuleBase" id="RU000461"/>
    </source>
</evidence>
<comment type="caution">
    <text evidence="11">The sequence shown here is derived from an EMBL/GenBank/DDBJ whole genome shotgun (WGS) entry which is preliminary data.</text>
</comment>
<dbReference type="PANTHER" id="PTHR24305">
    <property type="entry name" value="CYTOCHROME P450"/>
    <property type="match status" value="1"/>
</dbReference>
<dbReference type="PRINTS" id="PR00385">
    <property type="entry name" value="P450"/>
</dbReference>
<dbReference type="Proteomes" id="UP001215712">
    <property type="component" value="Unassembled WGS sequence"/>
</dbReference>
<dbReference type="InterPro" id="IPR002401">
    <property type="entry name" value="Cyt_P450_E_grp-I"/>
</dbReference>
<feature type="transmembrane region" description="Helical" evidence="10">
    <location>
        <begin position="12"/>
        <end position="31"/>
    </location>
</feature>
<evidence type="ECO:0000256" key="4">
    <source>
        <dbReference type="ARBA" id="ARBA00022723"/>
    </source>
</evidence>
<keyword evidence="5 9" id="KW-0560">Oxidoreductase</keyword>
<reference evidence="11" key="1">
    <citation type="journal article" date="2023" name="IMA Fungus">
        <title>Comparative genomic study of the Penicillium genus elucidates a diverse pangenome and 15 lateral gene transfer events.</title>
        <authorList>
            <person name="Petersen C."/>
            <person name="Sorensen T."/>
            <person name="Nielsen M.R."/>
            <person name="Sondergaard T.E."/>
            <person name="Sorensen J.L."/>
            <person name="Fitzpatrick D.A."/>
            <person name="Frisvad J.C."/>
            <person name="Nielsen K.L."/>
        </authorList>
    </citation>
    <scope>NUCLEOTIDE SEQUENCE</scope>
    <source>
        <strain evidence="11">IBT 17514</strain>
    </source>
</reference>
<dbReference type="Pfam" id="PF00067">
    <property type="entry name" value="p450"/>
    <property type="match status" value="1"/>
</dbReference>
<evidence type="ECO:0000313" key="11">
    <source>
        <dbReference type="EMBL" id="KAJ5727853.1"/>
    </source>
</evidence>
<dbReference type="CDD" id="cd11058">
    <property type="entry name" value="CYP60B-like"/>
    <property type="match status" value="1"/>
</dbReference>
<dbReference type="GO" id="GO:0016705">
    <property type="term" value="F:oxidoreductase activity, acting on paired donors, with incorporation or reduction of molecular oxygen"/>
    <property type="evidence" value="ECO:0007669"/>
    <property type="project" value="InterPro"/>
</dbReference>
<dbReference type="PANTHER" id="PTHR24305:SF230">
    <property type="entry name" value="P450, PUTATIVE (EUROFUNG)-RELATED"/>
    <property type="match status" value="1"/>
</dbReference>
<dbReference type="GO" id="GO:0005506">
    <property type="term" value="F:iron ion binding"/>
    <property type="evidence" value="ECO:0007669"/>
    <property type="project" value="InterPro"/>
</dbReference>
<dbReference type="GO" id="GO:0020037">
    <property type="term" value="F:heme binding"/>
    <property type="evidence" value="ECO:0007669"/>
    <property type="project" value="InterPro"/>
</dbReference>
<keyword evidence="4 8" id="KW-0479">Metal-binding</keyword>
<proteinExistence type="inferred from homology"/>
<protein>
    <submittedName>
        <fullName evidence="11">Uncharacterized protein</fullName>
    </submittedName>
</protein>